<accession>X0TYM9</accession>
<organism evidence="1">
    <name type="scientific">marine sediment metagenome</name>
    <dbReference type="NCBI Taxonomy" id="412755"/>
    <lineage>
        <taxon>unclassified sequences</taxon>
        <taxon>metagenomes</taxon>
        <taxon>ecological metagenomes</taxon>
    </lineage>
</organism>
<proteinExistence type="predicted"/>
<comment type="caution">
    <text evidence="1">The sequence shown here is derived from an EMBL/GenBank/DDBJ whole genome shotgun (WGS) entry which is preliminary data.</text>
</comment>
<reference evidence="1" key="1">
    <citation type="journal article" date="2014" name="Front. Microbiol.">
        <title>High frequency of phylogenetically diverse reductive dehalogenase-homologous genes in deep subseafloor sedimentary metagenomes.</title>
        <authorList>
            <person name="Kawai M."/>
            <person name="Futagami T."/>
            <person name="Toyoda A."/>
            <person name="Takaki Y."/>
            <person name="Nishi S."/>
            <person name="Hori S."/>
            <person name="Arai W."/>
            <person name="Tsubouchi T."/>
            <person name="Morono Y."/>
            <person name="Uchiyama I."/>
            <person name="Ito T."/>
            <person name="Fujiyama A."/>
            <person name="Inagaki F."/>
            <person name="Takami H."/>
        </authorList>
    </citation>
    <scope>NUCLEOTIDE SEQUENCE</scope>
    <source>
        <strain evidence="1">Expedition CK06-06</strain>
    </source>
</reference>
<sequence>MSHLHDMNLKDKVTGKYATVATNGAQDVNISDQHSRTGDVYFSQIVGVPSTLLVAGAIDSYTITMSPGHGIVAGDQLVVFDSVSGRV</sequence>
<dbReference type="AlphaFoldDB" id="X0TYM9"/>
<protein>
    <submittedName>
        <fullName evidence="1">Uncharacterized protein</fullName>
    </submittedName>
</protein>
<gene>
    <name evidence="1" type="ORF">S01H1_25781</name>
</gene>
<evidence type="ECO:0000313" key="1">
    <source>
        <dbReference type="EMBL" id="GAF92241.1"/>
    </source>
</evidence>
<name>X0TYM9_9ZZZZ</name>
<feature type="non-terminal residue" evidence="1">
    <location>
        <position position="87"/>
    </location>
</feature>
<dbReference type="EMBL" id="BARS01015598">
    <property type="protein sequence ID" value="GAF92241.1"/>
    <property type="molecule type" value="Genomic_DNA"/>
</dbReference>